<evidence type="ECO:0000313" key="5">
    <source>
        <dbReference type="EMBL" id="GLW89921.1"/>
    </source>
</evidence>
<comment type="caution">
    <text evidence="5">The sequence shown here is derived from an EMBL/GenBank/DDBJ whole genome shotgun (WGS) entry which is preliminary data.</text>
</comment>
<evidence type="ECO:0000313" key="6">
    <source>
        <dbReference type="Proteomes" id="UP001165042"/>
    </source>
</evidence>
<dbReference type="Pfam" id="PF00109">
    <property type="entry name" value="ketoacyl-synt"/>
    <property type="match status" value="1"/>
</dbReference>
<dbReference type="RefSeq" id="WP_285607486.1">
    <property type="nucleotide sequence ID" value="NZ_BSSD01000001.1"/>
</dbReference>
<dbReference type="PANTHER" id="PTHR11712">
    <property type="entry name" value="POLYKETIDE SYNTHASE-RELATED"/>
    <property type="match status" value="1"/>
</dbReference>
<name>A0A9W6QH09_9PSEU</name>
<dbReference type="PROSITE" id="PS52004">
    <property type="entry name" value="KS3_2"/>
    <property type="match status" value="1"/>
</dbReference>
<dbReference type="SMART" id="SM00825">
    <property type="entry name" value="PKS_KS"/>
    <property type="match status" value="1"/>
</dbReference>
<dbReference type="EMBL" id="BSSD01000001">
    <property type="protein sequence ID" value="GLW89921.1"/>
    <property type="molecule type" value="Genomic_DNA"/>
</dbReference>
<dbReference type="InterPro" id="IPR020841">
    <property type="entry name" value="PKS_Beta-ketoAc_synthase_dom"/>
</dbReference>
<dbReference type="Proteomes" id="UP001165042">
    <property type="component" value="Unassembled WGS sequence"/>
</dbReference>
<dbReference type="InterPro" id="IPR014030">
    <property type="entry name" value="Ketoacyl_synth_N"/>
</dbReference>
<keyword evidence="2 3" id="KW-0808">Transferase</keyword>
<dbReference type="GO" id="GO:0004315">
    <property type="term" value="F:3-oxoacyl-[acyl-carrier-protein] synthase activity"/>
    <property type="evidence" value="ECO:0007669"/>
    <property type="project" value="InterPro"/>
</dbReference>
<dbReference type="CDD" id="cd00834">
    <property type="entry name" value="KAS_I_II"/>
    <property type="match status" value="1"/>
</dbReference>
<reference evidence="5" key="1">
    <citation type="submission" date="2023-02" db="EMBL/GenBank/DDBJ databases">
        <title>Actinokineospora globicatena NBRC 15670.</title>
        <authorList>
            <person name="Ichikawa N."/>
            <person name="Sato H."/>
            <person name="Tonouchi N."/>
        </authorList>
    </citation>
    <scope>NUCLEOTIDE SEQUENCE</scope>
    <source>
        <strain evidence="5">NBRC 15670</strain>
    </source>
</reference>
<dbReference type="Pfam" id="PF02801">
    <property type="entry name" value="Ketoacyl-synt_C"/>
    <property type="match status" value="1"/>
</dbReference>
<evidence type="ECO:0000259" key="4">
    <source>
        <dbReference type="PROSITE" id="PS52004"/>
    </source>
</evidence>
<dbReference type="InterPro" id="IPR000794">
    <property type="entry name" value="Beta-ketoacyl_synthase"/>
</dbReference>
<dbReference type="SUPFAM" id="SSF53901">
    <property type="entry name" value="Thiolase-like"/>
    <property type="match status" value="1"/>
</dbReference>
<organism evidence="5 6">
    <name type="scientific">Actinokineospora globicatena</name>
    <dbReference type="NCBI Taxonomy" id="103729"/>
    <lineage>
        <taxon>Bacteria</taxon>
        <taxon>Bacillati</taxon>
        <taxon>Actinomycetota</taxon>
        <taxon>Actinomycetes</taxon>
        <taxon>Pseudonocardiales</taxon>
        <taxon>Pseudonocardiaceae</taxon>
        <taxon>Actinokineospora</taxon>
    </lineage>
</organism>
<dbReference type="FunFam" id="3.40.47.10:FF:000018">
    <property type="entry name" value="3-oxoacyl-[acyl-carrier-protein] synthase 2"/>
    <property type="match status" value="1"/>
</dbReference>
<gene>
    <name evidence="5" type="ORF">Aglo03_07370</name>
</gene>
<dbReference type="InterPro" id="IPR014031">
    <property type="entry name" value="Ketoacyl_synth_C"/>
</dbReference>
<dbReference type="PROSITE" id="PS00606">
    <property type="entry name" value="KS3_1"/>
    <property type="match status" value="1"/>
</dbReference>
<dbReference type="InterPro" id="IPR016039">
    <property type="entry name" value="Thiolase-like"/>
</dbReference>
<dbReference type="Gene3D" id="3.40.47.10">
    <property type="match status" value="1"/>
</dbReference>
<feature type="domain" description="Ketosynthase family 3 (KS3)" evidence="4">
    <location>
        <begin position="1"/>
        <end position="398"/>
    </location>
</feature>
<comment type="similarity">
    <text evidence="1 3">Belongs to the thiolase-like superfamily. Beta-ketoacyl-ACP synthases family.</text>
</comment>
<protein>
    <submittedName>
        <fullName evidence="5">3-oxoacyl-[acyl-carrier-protein] synthase 2</fullName>
    </submittedName>
</protein>
<dbReference type="NCBIfam" id="NF005589">
    <property type="entry name" value="PRK07314.1"/>
    <property type="match status" value="1"/>
</dbReference>
<keyword evidence="6" id="KW-1185">Reference proteome</keyword>
<proteinExistence type="inferred from homology"/>
<dbReference type="AlphaFoldDB" id="A0A9W6QH09"/>
<evidence type="ECO:0000256" key="1">
    <source>
        <dbReference type="ARBA" id="ARBA00008467"/>
    </source>
</evidence>
<evidence type="ECO:0000256" key="2">
    <source>
        <dbReference type="ARBA" id="ARBA00022679"/>
    </source>
</evidence>
<evidence type="ECO:0000256" key="3">
    <source>
        <dbReference type="RuleBase" id="RU003694"/>
    </source>
</evidence>
<sequence>MTEVAITGMGLITPAGLDVASTWAGVLAGQSVAAPDPALVGLPVDVDCRVPGFDVDTEIGRRLAWRLDRYEQLAMAAARAAVADSGLDPKTWDGARVGVVLGTAIGGIGTFEREHRNLLDGGANEVSSLLIPMLGVNMAAGYVAIDHNARGPNFATATACASGATAIGVAMSLLRSGACDVVITGGAEASLTPTIVSSFAKMKALSRSGTSRPFDASRDGFVIAEGAGVLVLERLADATARGARVWSRLRGHGATADAHHATTPHPDGIGAAAAIHTALADAGVLPDEVDHVNAHATSTPVGDVTEATTLRKIFGTRPVVTSTKGVTGHTLGASGAIEACLTALSLHHGVIPPTAGLTALDPAIDIDVARSARSANPEVAVSNSFGFGGQNAVLVLSKP</sequence>
<accession>A0A9W6QH09</accession>
<dbReference type="InterPro" id="IPR018201">
    <property type="entry name" value="Ketoacyl_synth_AS"/>
</dbReference>
<dbReference type="PANTHER" id="PTHR11712:SF347">
    <property type="entry name" value="BETA KETOACYL-ACYL CARRIER PROTEIN SYNTHASE"/>
    <property type="match status" value="1"/>
</dbReference>
<dbReference type="GO" id="GO:0006633">
    <property type="term" value="P:fatty acid biosynthetic process"/>
    <property type="evidence" value="ECO:0007669"/>
    <property type="project" value="InterPro"/>
</dbReference>